<evidence type="ECO:0000313" key="3">
    <source>
        <dbReference type="Proteomes" id="UP001461498"/>
    </source>
</evidence>
<evidence type="ECO:0000313" key="2">
    <source>
        <dbReference type="EMBL" id="KAK9506586.1"/>
    </source>
</evidence>
<gene>
    <name evidence="2" type="ORF">O3M35_008488</name>
</gene>
<organism evidence="2 3">
    <name type="scientific">Rhynocoris fuscipes</name>
    <dbReference type="NCBI Taxonomy" id="488301"/>
    <lineage>
        <taxon>Eukaryota</taxon>
        <taxon>Metazoa</taxon>
        <taxon>Ecdysozoa</taxon>
        <taxon>Arthropoda</taxon>
        <taxon>Hexapoda</taxon>
        <taxon>Insecta</taxon>
        <taxon>Pterygota</taxon>
        <taxon>Neoptera</taxon>
        <taxon>Paraneoptera</taxon>
        <taxon>Hemiptera</taxon>
        <taxon>Heteroptera</taxon>
        <taxon>Panheteroptera</taxon>
        <taxon>Cimicomorpha</taxon>
        <taxon>Reduviidae</taxon>
        <taxon>Harpactorinae</taxon>
        <taxon>Harpactorini</taxon>
        <taxon>Rhynocoris</taxon>
    </lineage>
</organism>
<accession>A0AAW1D6H4</accession>
<feature type="compositionally biased region" description="Basic residues" evidence="1">
    <location>
        <begin position="1"/>
        <end position="11"/>
    </location>
</feature>
<name>A0AAW1D6H4_9HEMI</name>
<dbReference type="Proteomes" id="UP001461498">
    <property type="component" value="Unassembled WGS sequence"/>
</dbReference>
<evidence type="ECO:0000256" key="1">
    <source>
        <dbReference type="SAM" id="MobiDB-lite"/>
    </source>
</evidence>
<comment type="caution">
    <text evidence="2">The sequence shown here is derived from an EMBL/GenBank/DDBJ whole genome shotgun (WGS) entry which is preliminary data.</text>
</comment>
<dbReference type="EMBL" id="JAPXFL010000005">
    <property type="protein sequence ID" value="KAK9506586.1"/>
    <property type="molecule type" value="Genomic_DNA"/>
</dbReference>
<feature type="region of interest" description="Disordered" evidence="1">
    <location>
        <begin position="1"/>
        <end position="50"/>
    </location>
</feature>
<dbReference type="AlphaFoldDB" id="A0AAW1D6H4"/>
<proteinExistence type="predicted"/>
<feature type="compositionally biased region" description="Basic and acidic residues" evidence="1">
    <location>
        <begin position="23"/>
        <end position="50"/>
    </location>
</feature>
<reference evidence="2 3" key="1">
    <citation type="submission" date="2022-12" db="EMBL/GenBank/DDBJ databases">
        <title>Chromosome-level genome assembly of true bugs.</title>
        <authorList>
            <person name="Ma L."/>
            <person name="Li H."/>
        </authorList>
    </citation>
    <scope>NUCLEOTIDE SEQUENCE [LARGE SCALE GENOMIC DNA]</scope>
    <source>
        <strain evidence="2">Lab_2022b</strain>
    </source>
</reference>
<keyword evidence="3" id="KW-1185">Reference proteome</keyword>
<sequence>MTFTKVFKKKGDKVATENEETKEDTVDDKKNVADAQKAEEQTLESSKKADEGVVYAELDLQHSSPAPRPVVVRPEDDKTEYAEILHAQNNNK</sequence>
<protein>
    <submittedName>
        <fullName evidence="2">Uncharacterized protein</fullName>
    </submittedName>
</protein>